<protein>
    <recommendedName>
        <fullName evidence="2">USP domain-containing protein</fullName>
    </recommendedName>
</protein>
<evidence type="ECO:0000313" key="4">
    <source>
        <dbReference type="Proteomes" id="UP001054252"/>
    </source>
</evidence>
<dbReference type="PANTHER" id="PTHR21646:SF75">
    <property type="entry name" value="UBIQUITIN CARBOXYL-TERMINAL HYDROLASE"/>
    <property type="match status" value="1"/>
</dbReference>
<evidence type="ECO:0000256" key="1">
    <source>
        <dbReference type="ARBA" id="ARBA00009085"/>
    </source>
</evidence>
<evidence type="ECO:0000259" key="2">
    <source>
        <dbReference type="PROSITE" id="PS50235"/>
    </source>
</evidence>
<dbReference type="Pfam" id="PF25242">
    <property type="entry name" value="Ubiquitin_UBP8"/>
    <property type="match status" value="1"/>
</dbReference>
<dbReference type="PROSITE" id="PS00972">
    <property type="entry name" value="USP_1"/>
    <property type="match status" value="1"/>
</dbReference>
<evidence type="ECO:0000313" key="3">
    <source>
        <dbReference type="EMBL" id="GKV01369.1"/>
    </source>
</evidence>
<accession>A0AAV5IN90</accession>
<dbReference type="GO" id="GO:0004843">
    <property type="term" value="F:cysteine-type deubiquitinase activity"/>
    <property type="evidence" value="ECO:0007669"/>
    <property type="project" value="InterPro"/>
</dbReference>
<dbReference type="Pfam" id="PF00443">
    <property type="entry name" value="UCH"/>
    <property type="match status" value="1"/>
</dbReference>
<dbReference type="InterPro" id="IPR057372">
    <property type="entry name" value="Ubiquitin_UBP8/5"/>
</dbReference>
<dbReference type="Gene3D" id="3.90.70.10">
    <property type="entry name" value="Cysteine proteinases"/>
    <property type="match status" value="1"/>
</dbReference>
<dbReference type="SUPFAM" id="SSF54001">
    <property type="entry name" value="Cysteine proteinases"/>
    <property type="match status" value="1"/>
</dbReference>
<dbReference type="InterPro" id="IPR018200">
    <property type="entry name" value="USP_CS"/>
</dbReference>
<name>A0AAV5IN90_9ROSI</name>
<dbReference type="InterPro" id="IPR028889">
    <property type="entry name" value="USP"/>
</dbReference>
<organism evidence="3 4">
    <name type="scientific">Rubroshorea leprosula</name>
    <dbReference type="NCBI Taxonomy" id="152421"/>
    <lineage>
        <taxon>Eukaryota</taxon>
        <taxon>Viridiplantae</taxon>
        <taxon>Streptophyta</taxon>
        <taxon>Embryophyta</taxon>
        <taxon>Tracheophyta</taxon>
        <taxon>Spermatophyta</taxon>
        <taxon>Magnoliopsida</taxon>
        <taxon>eudicotyledons</taxon>
        <taxon>Gunneridae</taxon>
        <taxon>Pentapetalae</taxon>
        <taxon>rosids</taxon>
        <taxon>malvids</taxon>
        <taxon>Malvales</taxon>
        <taxon>Dipterocarpaceae</taxon>
        <taxon>Rubroshorea</taxon>
    </lineage>
</organism>
<sequence>MIMRSSVGRTNIITKTTTRFHLLRLAVGHLSRATLWLCKSLLSKTLGVFFNFSMDDLFLSDDDDRLLDLYTPYGRKRPLSPHFDHFDYEDDSKKLYLVPYRWWKEVQSGTTEQIAGVSYSVSSDDESESEIVLKLRKQEVYGKMMKVEEGVSGREYALVHEALFSWTLKRYNDSKTFMKEAWSLSVAADYWQDLFTLLIRLSFSPEADSLVVKISLKDNLGDLFKRACCIFNTNSELLYIWDFSGQTNLFLLNEKVNLCNDSPQQPGNEIPLELHVHGFPVSKKERNEEKEDLSNSLLSDSSYRGIGSLGLIGLQNLGNTCFMNSAIQCLVHTPQLVDFFLGDYQKDINYKNPLGMNGELALAFGELLRKLWAPGTIPVAPRKFKLKLSSFAPQFSGYNQHDSQEFLAFLLDGLHEDLNRVKGKPYTEVKDAEGCLDEEVAEEYWRNHLARNNSIIVDVCQGQYRSTLVCPDCKKLSVTFDPFMYLTLPLPSTVMRTMTLKVISTDGIMLPSECTVIVPKSGKLNDLIDALSVRCSLRNDENLLLAEVCL</sequence>
<comment type="caution">
    <text evidence="3">The sequence shown here is derived from an EMBL/GenBank/DDBJ whole genome shotgun (WGS) entry which is preliminary data.</text>
</comment>
<dbReference type="PROSITE" id="PS50235">
    <property type="entry name" value="USP_3"/>
    <property type="match status" value="1"/>
</dbReference>
<keyword evidence="4" id="KW-1185">Reference proteome</keyword>
<dbReference type="PANTHER" id="PTHR21646">
    <property type="entry name" value="UBIQUITIN CARBOXYL-TERMINAL HYDROLASE"/>
    <property type="match status" value="1"/>
</dbReference>
<proteinExistence type="inferred from homology"/>
<comment type="similarity">
    <text evidence="1">Belongs to the peptidase C19 family.</text>
</comment>
<dbReference type="EMBL" id="BPVZ01000017">
    <property type="protein sequence ID" value="GKV01369.1"/>
    <property type="molecule type" value="Genomic_DNA"/>
</dbReference>
<dbReference type="GO" id="GO:0016579">
    <property type="term" value="P:protein deubiquitination"/>
    <property type="evidence" value="ECO:0007669"/>
    <property type="project" value="InterPro"/>
</dbReference>
<dbReference type="AlphaFoldDB" id="A0AAV5IN90"/>
<dbReference type="Proteomes" id="UP001054252">
    <property type="component" value="Unassembled WGS sequence"/>
</dbReference>
<gene>
    <name evidence="3" type="ORF">SLEP1_g13926</name>
</gene>
<feature type="domain" description="USP" evidence="2">
    <location>
        <begin position="312"/>
        <end position="550"/>
    </location>
</feature>
<dbReference type="InterPro" id="IPR038765">
    <property type="entry name" value="Papain-like_cys_pep_sf"/>
</dbReference>
<reference evidence="3 4" key="1">
    <citation type="journal article" date="2021" name="Commun. Biol.">
        <title>The genome of Shorea leprosula (Dipterocarpaceae) highlights the ecological relevance of drought in aseasonal tropical rainforests.</title>
        <authorList>
            <person name="Ng K.K.S."/>
            <person name="Kobayashi M.J."/>
            <person name="Fawcett J.A."/>
            <person name="Hatakeyama M."/>
            <person name="Paape T."/>
            <person name="Ng C.H."/>
            <person name="Ang C.C."/>
            <person name="Tnah L.H."/>
            <person name="Lee C.T."/>
            <person name="Nishiyama T."/>
            <person name="Sese J."/>
            <person name="O'Brien M.J."/>
            <person name="Copetti D."/>
            <person name="Mohd Noor M.I."/>
            <person name="Ong R.C."/>
            <person name="Putra M."/>
            <person name="Sireger I.Z."/>
            <person name="Indrioko S."/>
            <person name="Kosugi Y."/>
            <person name="Izuno A."/>
            <person name="Isagi Y."/>
            <person name="Lee S.L."/>
            <person name="Shimizu K.K."/>
        </authorList>
    </citation>
    <scope>NUCLEOTIDE SEQUENCE [LARGE SCALE GENOMIC DNA]</scope>
    <source>
        <strain evidence="3">214</strain>
    </source>
</reference>
<dbReference type="InterPro" id="IPR050185">
    <property type="entry name" value="Ub_carboxyl-term_hydrolase"/>
</dbReference>
<dbReference type="InterPro" id="IPR001394">
    <property type="entry name" value="Peptidase_C19_UCH"/>
</dbReference>